<organism evidence="15 16">
    <name type="scientific">Candidatus Avoscillospira stercorigallinarum</name>
    <dbReference type="NCBI Taxonomy" id="2840708"/>
    <lineage>
        <taxon>Bacteria</taxon>
        <taxon>Bacillati</taxon>
        <taxon>Bacillota</taxon>
        <taxon>Clostridia</taxon>
        <taxon>Eubacteriales</taxon>
        <taxon>Oscillospiraceae</taxon>
        <taxon>Oscillospiraceae incertae sedis</taxon>
        <taxon>Candidatus Avoscillospira</taxon>
    </lineage>
</organism>
<evidence type="ECO:0000256" key="14">
    <source>
        <dbReference type="RuleBase" id="RU003658"/>
    </source>
</evidence>
<comment type="pathway">
    <text evidence="3 12 14">Amino-acid biosynthesis; L-histidine biosynthesis; L-histidine from 5-phospho-alpha-D-ribose 1-diphosphate: step 4/9.</text>
</comment>
<evidence type="ECO:0000256" key="5">
    <source>
        <dbReference type="ARBA" id="ARBA00012550"/>
    </source>
</evidence>
<dbReference type="InterPro" id="IPR013785">
    <property type="entry name" value="Aldolase_TIM"/>
</dbReference>
<evidence type="ECO:0000256" key="4">
    <source>
        <dbReference type="ARBA" id="ARBA00009667"/>
    </source>
</evidence>
<evidence type="ECO:0000313" key="16">
    <source>
        <dbReference type="Proteomes" id="UP000886874"/>
    </source>
</evidence>
<dbReference type="InterPro" id="IPR044524">
    <property type="entry name" value="Isoase_HisA-like"/>
</dbReference>
<evidence type="ECO:0000256" key="9">
    <source>
        <dbReference type="ARBA" id="ARBA00023102"/>
    </source>
</evidence>
<comment type="similarity">
    <text evidence="4 12 13">Belongs to the HisA/HisF family.</text>
</comment>
<feature type="active site" description="Proton donor" evidence="12">
    <location>
        <position position="129"/>
    </location>
</feature>
<reference evidence="15" key="2">
    <citation type="journal article" date="2021" name="PeerJ">
        <title>Extensive microbial diversity within the chicken gut microbiome revealed by metagenomics and culture.</title>
        <authorList>
            <person name="Gilroy R."/>
            <person name="Ravi A."/>
            <person name="Getino M."/>
            <person name="Pursley I."/>
            <person name="Horton D.L."/>
            <person name="Alikhan N.F."/>
            <person name="Baker D."/>
            <person name="Gharbi K."/>
            <person name="Hall N."/>
            <person name="Watson M."/>
            <person name="Adriaenssens E.M."/>
            <person name="Foster-Nyarko E."/>
            <person name="Jarju S."/>
            <person name="Secka A."/>
            <person name="Antonio M."/>
            <person name="Oren A."/>
            <person name="Chaudhuri R.R."/>
            <person name="La Ragione R."/>
            <person name="Hildebrand F."/>
            <person name="Pallen M.J."/>
        </authorList>
    </citation>
    <scope>NUCLEOTIDE SEQUENCE</scope>
    <source>
        <strain evidence="15">ChiSjej2B20-13462</strain>
    </source>
</reference>
<gene>
    <name evidence="12 15" type="primary">hisA</name>
    <name evidence="15" type="ORF">IAA67_07390</name>
</gene>
<evidence type="ECO:0000256" key="13">
    <source>
        <dbReference type="RuleBase" id="RU003657"/>
    </source>
</evidence>
<evidence type="ECO:0000256" key="7">
    <source>
        <dbReference type="ARBA" id="ARBA00022490"/>
    </source>
</evidence>
<dbReference type="HAMAP" id="MF_01014">
    <property type="entry name" value="HisA"/>
    <property type="match status" value="1"/>
</dbReference>
<dbReference type="InterPro" id="IPR011060">
    <property type="entry name" value="RibuloseP-bd_barrel"/>
</dbReference>
<dbReference type="GO" id="GO:0005737">
    <property type="term" value="C:cytoplasm"/>
    <property type="evidence" value="ECO:0007669"/>
    <property type="project" value="UniProtKB-SubCell"/>
</dbReference>
<dbReference type="GO" id="GO:0000162">
    <property type="term" value="P:L-tryptophan biosynthetic process"/>
    <property type="evidence" value="ECO:0007669"/>
    <property type="project" value="TreeGrafter"/>
</dbReference>
<evidence type="ECO:0000256" key="10">
    <source>
        <dbReference type="ARBA" id="ARBA00023235"/>
    </source>
</evidence>
<evidence type="ECO:0000256" key="2">
    <source>
        <dbReference type="ARBA" id="ARBA00004496"/>
    </source>
</evidence>
<dbReference type="GO" id="GO:0000105">
    <property type="term" value="P:L-histidine biosynthetic process"/>
    <property type="evidence" value="ECO:0007669"/>
    <property type="project" value="UniProtKB-UniRule"/>
</dbReference>
<comment type="catalytic activity">
    <reaction evidence="1 12 14">
        <text>1-(5-phospho-beta-D-ribosyl)-5-[(5-phospho-beta-D-ribosylamino)methylideneamino]imidazole-4-carboxamide = 5-[(5-phospho-1-deoxy-D-ribulos-1-ylimino)methylamino]-1-(5-phospho-beta-D-ribosyl)imidazole-4-carboxamide</text>
        <dbReference type="Rhea" id="RHEA:15469"/>
        <dbReference type="ChEBI" id="CHEBI:58435"/>
        <dbReference type="ChEBI" id="CHEBI:58525"/>
        <dbReference type="EC" id="5.3.1.16"/>
    </reaction>
</comment>
<dbReference type="CDD" id="cd04732">
    <property type="entry name" value="HisA"/>
    <property type="match status" value="1"/>
</dbReference>
<dbReference type="InterPro" id="IPR023016">
    <property type="entry name" value="HisA/PriA"/>
</dbReference>
<accession>A0A9D0Z773</accession>
<evidence type="ECO:0000256" key="8">
    <source>
        <dbReference type="ARBA" id="ARBA00022605"/>
    </source>
</evidence>
<dbReference type="Pfam" id="PF00977">
    <property type="entry name" value="His_biosynth"/>
    <property type="match status" value="1"/>
</dbReference>
<keyword evidence="8 12" id="KW-0028">Amino-acid biosynthesis</keyword>
<feature type="active site" description="Proton acceptor" evidence="12">
    <location>
        <position position="8"/>
    </location>
</feature>
<dbReference type="EMBL" id="DVFN01000106">
    <property type="protein sequence ID" value="HIQ70135.1"/>
    <property type="molecule type" value="Genomic_DNA"/>
</dbReference>
<evidence type="ECO:0000256" key="12">
    <source>
        <dbReference type="HAMAP-Rule" id="MF_01014"/>
    </source>
</evidence>
<comment type="caution">
    <text evidence="15">The sequence shown here is derived from an EMBL/GenBank/DDBJ whole genome shotgun (WGS) entry which is preliminary data.</text>
</comment>
<keyword evidence="7 12" id="KW-0963">Cytoplasm</keyword>
<dbReference type="Proteomes" id="UP000886874">
    <property type="component" value="Unassembled WGS sequence"/>
</dbReference>
<evidence type="ECO:0000313" key="15">
    <source>
        <dbReference type="EMBL" id="HIQ70135.1"/>
    </source>
</evidence>
<reference evidence="15" key="1">
    <citation type="submission" date="2020-10" db="EMBL/GenBank/DDBJ databases">
        <authorList>
            <person name="Gilroy R."/>
        </authorList>
    </citation>
    <scope>NUCLEOTIDE SEQUENCE</scope>
    <source>
        <strain evidence="15">ChiSjej2B20-13462</strain>
    </source>
</reference>
<dbReference type="SUPFAM" id="SSF51366">
    <property type="entry name" value="Ribulose-phoshate binding barrel"/>
    <property type="match status" value="1"/>
</dbReference>
<dbReference type="PANTHER" id="PTHR43090:SF2">
    <property type="entry name" value="1-(5-PHOSPHORIBOSYL)-5-[(5-PHOSPHORIBOSYLAMINO)METHYLIDENEAMINO] IMIDAZOLE-4-CARBOXAMIDE ISOMERASE"/>
    <property type="match status" value="1"/>
</dbReference>
<evidence type="ECO:0000256" key="1">
    <source>
        <dbReference type="ARBA" id="ARBA00000901"/>
    </source>
</evidence>
<keyword evidence="9 12" id="KW-0368">Histidine biosynthesis</keyword>
<dbReference type="InterPro" id="IPR006063">
    <property type="entry name" value="HisA_bact_arch"/>
</dbReference>
<dbReference type="NCBIfam" id="TIGR00007">
    <property type="entry name" value="1-(5-phosphoribosyl)-5-[(5-phosphoribosylamino)methylideneamino]imidazole-4-carboxamide isomerase"/>
    <property type="match status" value="1"/>
</dbReference>
<dbReference type="FunFam" id="3.20.20.70:FF:000009">
    <property type="entry name" value="1-(5-phosphoribosyl)-5-[(5-phosphoribosylamino)methylideneamino] imidazole-4-carboxamide isomerase"/>
    <property type="match status" value="1"/>
</dbReference>
<evidence type="ECO:0000256" key="3">
    <source>
        <dbReference type="ARBA" id="ARBA00005133"/>
    </source>
</evidence>
<dbReference type="AlphaFoldDB" id="A0A9D0Z773"/>
<evidence type="ECO:0000256" key="11">
    <source>
        <dbReference type="ARBA" id="ARBA00030547"/>
    </source>
</evidence>
<protein>
    <recommendedName>
        <fullName evidence="6 12">1-(5-phosphoribosyl)-5-[(5-phosphoribosylamino)methylideneamino] imidazole-4-carboxamide isomerase</fullName>
        <ecNumber evidence="5 12">5.3.1.16</ecNumber>
    </recommendedName>
    <alternativeName>
        <fullName evidence="11 12">Phosphoribosylformimino-5-aminoimidazole carboxamide ribotide isomerase</fullName>
    </alternativeName>
</protein>
<dbReference type="InterPro" id="IPR006062">
    <property type="entry name" value="His_biosynth"/>
</dbReference>
<comment type="subcellular location">
    <subcellularLocation>
        <location evidence="2 12 14">Cytoplasm</location>
    </subcellularLocation>
</comment>
<dbReference type="EC" id="5.3.1.16" evidence="5 12"/>
<dbReference type="GO" id="GO:0003949">
    <property type="term" value="F:1-(5-phosphoribosyl)-5-[(5-phosphoribosylamino)methylideneamino]imidazole-4-carboxamide isomerase activity"/>
    <property type="evidence" value="ECO:0007669"/>
    <property type="project" value="UniProtKB-UniRule"/>
</dbReference>
<name>A0A9D0Z773_9FIRM</name>
<keyword evidence="10 12" id="KW-0413">Isomerase</keyword>
<proteinExistence type="inferred from homology"/>
<dbReference type="Gene3D" id="3.20.20.70">
    <property type="entry name" value="Aldolase class I"/>
    <property type="match status" value="1"/>
</dbReference>
<dbReference type="PANTHER" id="PTHR43090">
    <property type="entry name" value="1-(5-PHOSPHORIBOSYL)-5-[(5-PHOSPHORIBOSYLAMINO)METHYLIDENEAMINO] IMIDAZOLE-4-CARBOXAMIDE ISOMERASE"/>
    <property type="match status" value="1"/>
</dbReference>
<evidence type="ECO:0000256" key="6">
    <source>
        <dbReference type="ARBA" id="ARBA00018464"/>
    </source>
</evidence>
<sequence>MLIFPAIDLYGGEAVRLYKGDYAQKTVYAHDPAQVARAFEAAGAQWIHLVDLEGAKSGETPNLSAIERIVRSTGLKAQAGGGIRSLEVIRRYLDIGLARVILGTAAVTDPAFLEAAVAEFGSQIAVGVDIRDGYVAIRGWTEQSAWTFEDFCRRLQSLGVSTVISTDISRDGAMMGTNVDLYRRLSADYSMDIIASGGVSSLEDVAALKAMGLYGAIIGKAYYTGAIDLRRAIEVAT</sequence>